<accession>A0ABW5E677</accession>
<proteinExistence type="predicted"/>
<name>A0ABW5E677_9BACT</name>
<reference evidence="2" key="1">
    <citation type="journal article" date="2019" name="Int. J. Syst. Evol. Microbiol.">
        <title>The Global Catalogue of Microorganisms (GCM) 10K type strain sequencing project: providing services to taxonomists for standard genome sequencing and annotation.</title>
        <authorList>
            <consortium name="The Broad Institute Genomics Platform"/>
            <consortium name="The Broad Institute Genome Sequencing Center for Infectious Disease"/>
            <person name="Wu L."/>
            <person name="Ma J."/>
        </authorList>
    </citation>
    <scope>NUCLEOTIDE SEQUENCE [LARGE SCALE GENOMIC DNA]</scope>
    <source>
        <strain evidence="2">JCM 16545</strain>
    </source>
</reference>
<sequence length="289" mass="32840">MKFPILCCLGLFSHVRGETYPTDSKAKVYSSEEARRHLLPQVLKPFQFGCTLAEFERLNPDFSYQEKDGQLYGLTLVGKNFITAAGANFEKEPPHRMSQLIVSFESQTARDVVAEITFGDEYIKDTWVLKFRDGNNLVALREGELNLVYCFVEGEQAADPQDPKKVRYSKKDRLQAINGTASKIAKTSTSKNTILSNGSYSVSNIGVKVISKGDSYVKITFKYDVENIKEYSLEPDLEFVLLDKDGYQLETFAEYDIKLAPYGSATVTKDKMVRRDVWDEVKSYNVQKY</sequence>
<keyword evidence="2" id="KW-1185">Reference proteome</keyword>
<dbReference type="EMBL" id="JBHUJC010000043">
    <property type="protein sequence ID" value="MFD2277639.1"/>
    <property type="molecule type" value="Genomic_DNA"/>
</dbReference>
<comment type="caution">
    <text evidence="1">The sequence shown here is derived from an EMBL/GenBank/DDBJ whole genome shotgun (WGS) entry which is preliminary data.</text>
</comment>
<protein>
    <submittedName>
        <fullName evidence="1">Uncharacterized protein</fullName>
    </submittedName>
</protein>
<gene>
    <name evidence="1" type="ORF">ACFSQZ_14310</name>
</gene>
<dbReference type="Proteomes" id="UP001597297">
    <property type="component" value="Unassembled WGS sequence"/>
</dbReference>
<organism evidence="1 2">
    <name type="scientific">Rubritalea spongiae</name>
    <dbReference type="NCBI Taxonomy" id="430797"/>
    <lineage>
        <taxon>Bacteria</taxon>
        <taxon>Pseudomonadati</taxon>
        <taxon>Verrucomicrobiota</taxon>
        <taxon>Verrucomicrobiia</taxon>
        <taxon>Verrucomicrobiales</taxon>
        <taxon>Rubritaleaceae</taxon>
        <taxon>Rubritalea</taxon>
    </lineage>
</organism>
<evidence type="ECO:0000313" key="1">
    <source>
        <dbReference type="EMBL" id="MFD2277639.1"/>
    </source>
</evidence>
<evidence type="ECO:0000313" key="2">
    <source>
        <dbReference type="Proteomes" id="UP001597297"/>
    </source>
</evidence>
<dbReference type="RefSeq" id="WP_377093669.1">
    <property type="nucleotide sequence ID" value="NZ_JBHSJM010000001.1"/>
</dbReference>